<sequence length="35" mass="4123">MLVLKSRENTIIFETAKKIGLLFFIFFIEIFAIES</sequence>
<keyword evidence="1" id="KW-0472">Membrane</keyword>
<name>A0ABU1LFZ5_9FLAO</name>
<protein>
    <submittedName>
        <fullName evidence="2">Uncharacterized protein</fullName>
    </submittedName>
</protein>
<evidence type="ECO:0000313" key="3">
    <source>
        <dbReference type="Proteomes" id="UP001184853"/>
    </source>
</evidence>
<feature type="transmembrane region" description="Helical" evidence="1">
    <location>
        <begin position="12"/>
        <end position="33"/>
    </location>
</feature>
<comment type="caution">
    <text evidence="2">The sequence shown here is derived from an EMBL/GenBank/DDBJ whole genome shotgun (WGS) entry which is preliminary data.</text>
</comment>
<dbReference type="EMBL" id="JAVDQS010000006">
    <property type="protein sequence ID" value="MDR6405644.1"/>
    <property type="molecule type" value="Genomic_DNA"/>
</dbReference>
<keyword evidence="3" id="KW-1185">Reference proteome</keyword>
<organism evidence="2 3">
    <name type="scientific">Chryseobacterium geocarposphaerae</name>
    <dbReference type="NCBI Taxonomy" id="1416776"/>
    <lineage>
        <taxon>Bacteria</taxon>
        <taxon>Pseudomonadati</taxon>
        <taxon>Bacteroidota</taxon>
        <taxon>Flavobacteriia</taxon>
        <taxon>Flavobacteriales</taxon>
        <taxon>Weeksellaceae</taxon>
        <taxon>Chryseobacterium group</taxon>
        <taxon>Chryseobacterium</taxon>
    </lineage>
</organism>
<reference evidence="2 3" key="1">
    <citation type="submission" date="2023-07" db="EMBL/GenBank/DDBJ databases">
        <title>Sorghum-associated microbial communities from plants grown in Nebraska, USA.</title>
        <authorList>
            <person name="Schachtman D."/>
        </authorList>
    </citation>
    <scope>NUCLEOTIDE SEQUENCE [LARGE SCALE GENOMIC DNA]</scope>
    <source>
        <strain evidence="2 3">DS1709</strain>
    </source>
</reference>
<keyword evidence="1" id="KW-0812">Transmembrane</keyword>
<dbReference type="Proteomes" id="UP001184853">
    <property type="component" value="Unassembled WGS sequence"/>
</dbReference>
<accession>A0ABU1LFZ5</accession>
<gene>
    <name evidence="2" type="ORF">J2781_002576</name>
</gene>
<evidence type="ECO:0000256" key="1">
    <source>
        <dbReference type="SAM" id="Phobius"/>
    </source>
</evidence>
<evidence type="ECO:0000313" key="2">
    <source>
        <dbReference type="EMBL" id="MDR6405644.1"/>
    </source>
</evidence>
<proteinExistence type="predicted"/>
<keyword evidence="1" id="KW-1133">Transmembrane helix</keyword>